<dbReference type="CDD" id="cd00840">
    <property type="entry name" value="MPP_Mre11_N"/>
    <property type="match status" value="1"/>
</dbReference>
<evidence type="ECO:0000313" key="3">
    <source>
        <dbReference type="EMBL" id="SFJ00505.1"/>
    </source>
</evidence>
<organism evidence="3 4">
    <name type="scientific">Thermoflavimicrobium dichotomicum</name>
    <dbReference type="NCBI Taxonomy" id="46223"/>
    <lineage>
        <taxon>Bacteria</taxon>
        <taxon>Bacillati</taxon>
        <taxon>Bacillota</taxon>
        <taxon>Bacilli</taxon>
        <taxon>Bacillales</taxon>
        <taxon>Thermoactinomycetaceae</taxon>
        <taxon>Thermoflavimicrobium</taxon>
    </lineage>
</organism>
<keyword evidence="4" id="KW-1185">Reference proteome</keyword>
<dbReference type="RefSeq" id="WP_093228586.1">
    <property type="nucleotide sequence ID" value="NZ_FORR01000003.1"/>
</dbReference>
<proteinExistence type="predicted"/>
<protein>
    <submittedName>
        <fullName evidence="3">DNA repair exonuclease SbcCD nuclease subunit</fullName>
    </submittedName>
</protein>
<dbReference type="PANTHER" id="PTHR30337">
    <property type="entry name" value="COMPONENT OF ATP-DEPENDENT DSDNA EXONUCLEASE"/>
    <property type="match status" value="1"/>
</dbReference>
<accession>A0A1I3MUV2</accession>
<dbReference type="Proteomes" id="UP000199545">
    <property type="component" value="Unassembled WGS sequence"/>
</dbReference>
<dbReference type="STRING" id="46223.SAMN05421852_103203"/>
<keyword evidence="1" id="KW-0378">Hydrolase</keyword>
<dbReference type="PANTHER" id="PTHR30337:SF7">
    <property type="entry name" value="PHOSPHOESTERASE"/>
    <property type="match status" value="1"/>
</dbReference>
<dbReference type="GO" id="GO:0004527">
    <property type="term" value="F:exonuclease activity"/>
    <property type="evidence" value="ECO:0007669"/>
    <property type="project" value="UniProtKB-KW"/>
</dbReference>
<dbReference type="InterPro" id="IPR041796">
    <property type="entry name" value="Mre11_N"/>
</dbReference>
<evidence type="ECO:0000256" key="1">
    <source>
        <dbReference type="ARBA" id="ARBA00022801"/>
    </source>
</evidence>
<gene>
    <name evidence="3" type="ORF">SAMN05421852_103203</name>
</gene>
<evidence type="ECO:0000259" key="2">
    <source>
        <dbReference type="Pfam" id="PF00149"/>
    </source>
</evidence>
<keyword evidence="3" id="KW-0540">Nuclease</keyword>
<dbReference type="InterPro" id="IPR050535">
    <property type="entry name" value="DNA_Repair-Maintenance_Comp"/>
</dbReference>
<dbReference type="AlphaFoldDB" id="A0A1I3MUV2"/>
<dbReference type="OrthoDB" id="9773856at2"/>
<keyword evidence="3" id="KW-0269">Exonuclease</keyword>
<evidence type="ECO:0000313" key="4">
    <source>
        <dbReference type="Proteomes" id="UP000199545"/>
    </source>
</evidence>
<dbReference type="Pfam" id="PF00149">
    <property type="entry name" value="Metallophos"/>
    <property type="match status" value="1"/>
</dbReference>
<dbReference type="EMBL" id="FORR01000003">
    <property type="protein sequence ID" value="SFJ00505.1"/>
    <property type="molecule type" value="Genomic_DNA"/>
</dbReference>
<dbReference type="SUPFAM" id="SSF56300">
    <property type="entry name" value="Metallo-dependent phosphatases"/>
    <property type="match status" value="1"/>
</dbReference>
<reference evidence="3 4" key="1">
    <citation type="submission" date="2016-10" db="EMBL/GenBank/DDBJ databases">
        <authorList>
            <person name="de Groot N.N."/>
        </authorList>
    </citation>
    <scope>NUCLEOTIDE SEQUENCE [LARGE SCALE GENOMIC DNA]</scope>
    <source>
        <strain evidence="3 4">DSM 44778</strain>
    </source>
</reference>
<dbReference type="InterPro" id="IPR029052">
    <property type="entry name" value="Metallo-depent_PP-like"/>
</dbReference>
<dbReference type="Gene3D" id="3.60.21.10">
    <property type="match status" value="1"/>
</dbReference>
<name>A0A1I3MUV2_9BACL</name>
<feature type="domain" description="Calcineurin-like phosphoesterase" evidence="2">
    <location>
        <begin position="7"/>
        <end position="195"/>
    </location>
</feature>
<sequence>MQPVTWIHTADLHLDMPVQGWKGSKEQMWKRQQDYRTTFQKIISLVKEKQASFLFIAGDFLEHGYVTHSTLEFVLNQLERIPSTQVWITPGNHDPYRTDSYYHLIRWPDHVHIFKGDWEEHVWSESDLVIYGKGFYDFAEPNPHLPAIKRESVRNLMIVHGTFTTGREESPYFPIYKEEIAKLPLDYIALGHIHKASTDTIDNERKTLIRYAGSPESLSWKELGVRTVTWGKLDDQGIQIEEIPVQTSRYELISVDISECRSKEDVHQLLLAYLAGLDPSSSYLTCLLTGQMSEEIRREKDLYLWLSHHIKQNGFIEVYFEDETKPELDLSYYRKQMGIIGTFIRRMEVQIEQADPDFQPFLRRAMFETVELLLRKKVER</sequence>
<dbReference type="InterPro" id="IPR004843">
    <property type="entry name" value="Calcineurin-like_PHP"/>
</dbReference>